<proteinExistence type="predicted"/>
<sequence>MDGDIDIKALIRDGGLHRTESRLIIVCSFRMPNLHSVMDYGITVA</sequence>
<accession>A0ABN4AZL3</accession>
<evidence type="ECO:0000313" key="2">
    <source>
        <dbReference type="Proteomes" id="UP000011820"/>
    </source>
</evidence>
<organism evidence="1 2">
    <name type="scientific">Candidatus Liberibacter asiaticus str. gxpsy</name>
    <dbReference type="NCBI Taxonomy" id="1174529"/>
    <lineage>
        <taxon>Bacteria</taxon>
        <taxon>Pseudomonadati</taxon>
        <taxon>Pseudomonadota</taxon>
        <taxon>Alphaproteobacteria</taxon>
        <taxon>Hyphomicrobiales</taxon>
        <taxon>Rhizobiaceae</taxon>
        <taxon>Liberibacter</taxon>
    </lineage>
</organism>
<reference evidence="1 2" key="1">
    <citation type="journal article" date="2013" name="Genome Announc.">
        <title>Complete Genome Sequence of a Chinese Strain of 'Candidatus Liberibacter asiaticus'.</title>
        <authorList>
            <person name="Lin H."/>
            <person name="Han C.S."/>
            <person name="Liu B."/>
            <person name="Lou B."/>
            <person name="Bai X."/>
            <person name="Deng C."/>
            <person name="Civerolo E.L."/>
            <person name="Gupta G."/>
        </authorList>
    </citation>
    <scope>NUCLEOTIDE SEQUENCE [LARGE SCALE GENOMIC DNA]</scope>
    <source>
        <strain evidence="2">gxpsy</strain>
    </source>
</reference>
<dbReference type="Proteomes" id="UP000011820">
    <property type="component" value="Chromosome"/>
</dbReference>
<keyword evidence="2" id="KW-1185">Reference proteome</keyword>
<protein>
    <submittedName>
        <fullName evidence="1">Uncharacterized protein</fullName>
    </submittedName>
</protein>
<gene>
    <name evidence="1" type="ORF">WSI_01370</name>
</gene>
<name>A0ABN4AZL3_LIBAS</name>
<dbReference type="EMBL" id="CP004005">
    <property type="protein sequence ID" value="AGH16644.1"/>
    <property type="molecule type" value="Genomic_DNA"/>
</dbReference>
<evidence type="ECO:0000313" key="1">
    <source>
        <dbReference type="EMBL" id="AGH16644.1"/>
    </source>
</evidence>